<evidence type="ECO:0000313" key="2">
    <source>
        <dbReference type="EMBL" id="RZF32046.1"/>
    </source>
</evidence>
<feature type="compositionally biased region" description="Basic and acidic residues" evidence="1">
    <location>
        <begin position="1304"/>
        <end position="1322"/>
    </location>
</feature>
<feature type="compositionally biased region" description="Basic and acidic residues" evidence="1">
    <location>
        <begin position="330"/>
        <end position="359"/>
    </location>
</feature>
<dbReference type="InParanoid" id="A0A482WFQ8"/>
<sequence length="2116" mass="244000">MLTTKQRVDKVKQWIRQSCNPDLFNVATVYDEVEGVSVQDCSKCSFSSPGSASGVLVSVSQIYSHKNNVTEYFESQPIVLENSEKKIVETGKFVNHAGKPKNNYDGQIEVDEEDLEYLENGKTVEDQEGLENLVNNFLEIRKSAKNVEGVEYLRNDPVESIKSMKDEETLEYLENIHLKNVNNGNGNDELENVDGRPVVDLEARELLGNGEELGDLKSKIVENVRERGIDEDGEETCEKNGYNVRKLKENPRKGKNLKKNQEREKSCKRRVDKEEEEKEEVGEEVEEGKLEKNPRRGRKLKKNQEREKSCKRRVEKEESEEKGVEEEEVEGRAEEEKEEEVEKGKEIKVQEEREVKGGEGAEGCSKRNSGGRRQTKSNCKGKNNLKNNSRETQNFETSSSSGKTLKNWKNMEKFYQQNNGSEEEGEGRGRYGEEEGGGRESDREREEEEEEEGRGRDGEEEGGEEEKERKDDVIETKENIETNEEEKKNEGQNRFSTKNKISSQGIRVYINKKKPSWKKFIRTPCSTWTAVHRNVEKSNKKKSNTDKYLREINKFIKNLDLDEQLRKGRKRRRRSKDDEDDICTPQERRRKGTDLEEEGEEHSSDTDWANEKNIDLRQTFVKNRQRFKSRYTDSFQKLQVTDLENTPKANRKNTGKRRRLLDCYSIWDGNKEENVHKKESGKTERVYEEDGIGYNFEKYSEGCGKVLDDLFKKERMEEEGKTTKKRRKRKRRGENGGEEQNVKGNEETLKDNQGKLGENNRIQDNVENMNENFGQVDTMNGEDQSVRGIEEISKENQGKMGENVQIQDNVENMNDNFGLINNKNFQIRMSEGEKFENKQILNNPVLDAEGYLLGFGFLDSTEKENSIENYAENKSSRILSDTVCLRDDQPEIVYGAVQSSNNPVNDNVQCEDSVPVILNKTVQFESIVHDDLHQDISVKSKYTPTPPISNAINNVNPLQNIPVQSKNTKPNVFDKSEQPDNIFSEIVQTENIGHLNERNSILKTINDGVICDFNKNATMSEKISNNVDLKTVNDGVVCDFNKSATMSEKISNNEDLSGGNIENKISSDKPSQMPELRIVLKRCDELIRKSVENRRENQDVDKEEVRNEKIIEKRNRIFVTNSQKTSKQEKFIAKYVSSIKKASNRARKYRKLKVKVVKSEKWKETSEKSNVFTEKIIEKKFNMTKFCRKSLTGSSGWSDIDERLKQIDVKRTFTKLKVVKLCEQDVENSRNHGKVGVNNEIGGVNHDISGGNHVKSDKNNGNSRKNSKDMKISSERKKLTDLGLGRNQSTKEDEKKRQNKSKQNKKEEGEPKRKLAKIDFSKRQGSLGRMDGEGEEDKENWRNTNAQINQNNVNFRRMADKENKLKLNKKGEENSVKVSGKALNGSTNTRKNYEKRMKDGEKMRKVEGNLCERNSTQETKEVAHINCGRVSGIEDNIMIAREYSKRRDDSTKDETEQFKMNNVNSNGIICENVDTGAAEKADEQIEIIPESLDLESDEKVEKTIEKSNLNIEIIHESLEMEGEKSFEKLNHNIEIIPENLDLEGHETVTKNNRKLHENIDIIPESLDLEGHDKNVEKLNENIEIIPESLDLEGRNKGIVGENLNLKAAGRSNEHIIDIIQERRNSDAEIMNSEINRGNSPKIVDENLEIGENCLNLDAEIVGSGDWFIENSAPLDDEKNSISVMRHNRKFGDKNLVNEEDVSCENNQGVMECGYLEYNIDRTISNCGALNNVHNNKIFNKDHVEMDNFERNVNQELDEGLEMNENLLKENTQQEMINQNKFSKKQSNGNIEVNNNQSICRRFERYHSYEFNEKHARNDTNETVNIDETDEFGIENNGIINDCVRDRYGAKYCGTNNTYGTDKNHGTDENYDKENYGTINTYGTNSTTHGTSKNHQNSFNSNNFYEKLLEEDEEFFTNENLMTIDSVNNMEEDIKFNELEIQLKGDLIEEFCEMLQDLEDDERFDKNLLKSFIRNLRGASERKLAFDTMGNVLVDDVKVVPDLEENRENYEENENFGDNICSMDVENEENLLKERIGKVVQTMETQEDNWNNMEARFLAIEDVSVLTLTIIAYGEFTFLPKYIDHLITVIDQEFFVYKSYKLLERQQLIEEETQNGM</sequence>
<reference evidence="2 3" key="1">
    <citation type="journal article" date="2017" name="Gigascience">
        <title>Genome sequence of the small brown planthopper, Laodelphax striatellus.</title>
        <authorList>
            <person name="Zhu J."/>
            <person name="Jiang F."/>
            <person name="Wang X."/>
            <person name="Yang P."/>
            <person name="Bao Y."/>
            <person name="Zhao W."/>
            <person name="Wang W."/>
            <person name="Lu H."/>
            <person name="Wang Q."/>
            <person name="Cui N."/>
            <person name="Li J."/>
            <person name="Chen X."/>
            <person name="Luo L."/>
            <person name="Yu J."/>
            <person name="Kang L."/>
            <person name="Cui F."/>
        </authorList>
    </citation>
    <scope>NUCLEOTIDE SEQUENCE [LARGE SCALE GENOMIC DNA]</scope>
    <source>
        <strain evidence="2">Lst14</strain>
    </source>
</reference>
<feature type="compositionally biased region" description="Basic residues" evidence="1">
    <location>
        <begin position="723"/>
        <end position="732"/>
    </location>
</feature>
<feature type="compositionally biased region" description="Polar residues" evidence="1">
    <location>
        <begin position="376"/>
        <end position="404"/>
    </location>
</feature>
<feature type="compositionally biased region" description="Basic and acidic residues" evidence="1">
    <location>
        <begin position="1266"/>
        <end position="1280"/>
    </location>
</feature>
<proteinExistence type="predicted"/>
<evidence type="ECO:0000313" key="3">
    <source>
        <dbReference type="Proteomes" id="UP000291343"/>
    </source>
</evidence>
<gene>
    <name evidence="2" type="ORF">LSTR_LSTR005950</name>
</gene>
<feature type="compositionally biased region" description="Basic and acidic residues" evidence="1">
    <location>
        <begin position="259"/>
        <end position="273"/>
    </location>
</feature>
<dbReference type="SMR" id="A0A482WFQ8"/>
<feature type="region of interest" description="Disordered" evidence="1">
    <location>
        <begin position="717"/>
        <end position="762"/>
    </location>
</feature>
<feature type="compositionally biased region" description="Acidic residues" evidence="1">
    <location>
        <begin position="274"/>
        <end position="286"/>
    </location>
</feature>
<organism evidence="2 3">
    <name type="scientific">Laodelphax striatellus</name>
    <name type="common">Small brown planthopper</name>
    <name type="synonym">Delphax striatella</name>
    <dbReference type="NCBI Taxonomy" id="195883"/>
    <lineage>
        <taxon>Eukaryota</taxon>
        <taxon>Metazoa</taxon>
        <taxon>Ecdysozoa</taxon>
        <taxon>Arthropoda</taxon>
        <taxon>Hexapoda</taxon>
        <taxon>Insecta</taxon>
        <taxon>Pterygota</taxon>
        <taxon>Neoptera</taxon>
        <taxon>Paraneoptera</taxon>
        <taxon>Hemiptera</taxon>
        <taxon>Auchenorrhyncha</taxon>
        <taxon>Fulgoroidea</taxon>
        <taxon>Delphacidae</taxon>
        <taxon>Criomorphinae</taxon>
        <taxon>Laodelphax</taxon>
    </lineage>
</organism>
<feature type="compositionally biased region" description="Basic and acidic residues" evidence="1">
    <location>
        <begin position="426"/>
        <end position="444"/>
    </location>
</feature>
<feature type="region of interest" description="Disordered" evidence="1">
    <location>
        <begin position="561"/>
        <end position="609"/>
    </location>
</feature>
<feature type="compositionally biased region" description="Basic and acidic residues" evidence="1">
    <location>
        <begin position="740"/>
        <end position="753"/>
    </location>
</feature>
<dbReference type="EMBL" id="QKKF02037604">
    <property type="protein sequence ID" value="RZF32046.1"/>
    <property type="molecule type" value="Genomic_DNA"/>
</dbReference>
<feature type="compositionally biased region" description="Basic and acidic residues" evidence="1">
    <location>
        <begin position="302"/>
        <end position="322"/>
    </location>
</feature>
<protein>
    <submittedName>
        <fullName evidence="2">Uncharacterized protein</fullName>
    </submittedName>
</protein>
<dbReference type="Proteomes" id="UP000291343">
    <property type="component" value="Unassembled WGS sequence"/>
</dbReference>
<comment type="caution">
    <text evidence="2">The sequence shown here is derived from an EMBL/GenBank/DDBJ whole genome shotgun (WGS) entry which is preliminary data.</text>
</comment>
<feature type="compositionally biased region" description="Polar residues" evidence="1">
    <location>
        <begin position="492"/>
        <end position="502"/>
    </location>
</feature>
<feature type="region of interest" description="Disordered" evidence="1">
    <location>
        <begin position="246"/>
        <end position="502"/>
    </location>
</feature>
<accession>A0A482WFQ8</accession>
<feature type="region of interest" description="Disordered" evidence="1">
    <location>
        <begin position="1229"/>
        <end position="1339"/>
    </location>
</feature>
<keyword evidence="3" id="KW-1185">Reference proteome</keyword>
<feature type="compositionally biased region" description="Acidic residues" evidence="1">
    <location>
        <begin position="445"/>
        <end position="465"/>
    </location>
</feature>
<name>A0A482WFQ8_LAOST</name>
<evidence type="ECO:0000256" key="1">
    <source>
        <dbReference type="SAM" id="MobiDB-lite"/>
    </source>
</evidence>
<feature type="compositionally biased region" description="Basic and acidic residues" evidence="1">
    <location>
        <begin position="466"/>
        <end position="491"/>
    </location>
</feature>